<keyword evidence="2" id="KW-1185">Reference proteome</keyword>
<reference evidence="1 2" key="1">
    <citation type="journal article" date="2018" name="Environ. Microbiol.">
        <title>Novel energy conservation strategies and behaviour of Pelotomaculum schinkii driving syntrophic propionate catabolism.</title>
        <authorList>
            <person name="Hidalgo-Ahumada C.A.P."/>
            <person name="Nobu M.K."/>
            <person name="Narihiro T."/>
            <person name="Tamaki H."/>
            <person name="Liu W.T."/>
            <person name="Kamagata Y."/>
            <person name="Stams A.J.M."/>
            <person name="Imachi H."/>
            <person name="Sousa D.Z."/>
        </authorList>
    </citation>
    <scope>NUCLEOTIDE SEQUENCE [LARGE SCALE GENOMIC DNA]</scope>
    <source>
        <strain evidence="1 2">HH</strain>
    </source>
</reference>
<dbReference type="CDD" id="cd04647">
    <property type="entry name" value="LbH_MAT_like"/>
    <property type="match status" value="1"/>
</dbReference>
<dbReference type="Proteomes" id="UP000298324">
    <property type="component" value="Unassembled WGS sequence"/>
</dbReference>
<gene>
    <name evidence="1" type="primary">lacA_1</name>
    <name evidence="1" type="ORF">Psch_00481</name>
</gene>
<dbReference type="EMBL" id="QFGA01000001">
    <property type="protein sequence ID" value="TEB06946.1"/>
    <property type="molecule type" value="Genomic_DNA"/>
</dbReference>
<dbReference type="EC" id="2.3.1.18" evidence="1"/>
<dbReference type="InterPro" id="IPR001451">
    <property type="entry name" value="Hexapep"/>
</dbReference>
<dbReference type="InterPro" id="IPR051159">
    <property type="entry name" value="Hexapeptide_acetyltransf"/>
</dbReference>
<dbReference type="SUPFAM" id="SSF51161">
    <property type="entry name" value="Trimeric LpxA-like enzymes"/>
    <property type="match status" value="1"/>
</dbReference>
<protein>
    <submittedName>
        <fullName evidence="1">Galactoside O-acetyltransferase</fullName>
        <ecNumber evidence="1">2.3.1.18</ecNumber>
    </submittedName>
</protein>
<dbReference type="AlphaFoldDB" id="A0A4Y7RDR7"/>
<dbReference type="Gene3D" id="2.160.10.10">
    <property type="entry name" value="Hexapeptide repeat proteins"/>
    <property type="match status" value="1"/>
</dbReference>
<keyword evidence="1" id="KW-0012">Acyltransferase</keyword>
<sequence length="180" mass="19411">MIKLIYKLLRFLMTGYYTFMAGRLLQSVGRNTVFEGMFDVPLCHRVVIGDECLFAPGVSFVVTDTGSITLGNRIYIGRNCVLSSDTGISIGDNTMLAEFVSVIDANHSFEKNGLPIRDQDLNALPIKIGSDVWIGRGCAILRGTTVGDGAVIGANSVVTRDIPAYAVACGAPARVIKYRT</sequence>
<dbReference type="RefSeq" id="WP_134217489.1">
    <property type="nucleotide sequence ID" value="NZ_QFGA01000001.1"/>
</dbReference>
<dbReference type="InterPro" id="IPR011004">
    <property type="entry name" value="Trimer_LpxA-like_sf"/>
</dbReference>
<evidence type="ECO:0000313" key="2">
    <source>
        <dbReference type="Proteomes" id="UP000298324"/>
    </source>
</evidence>
<keyword evidence="1" id="KW-0808">Transferase</keyword>
<dbReference type="PANTHER" id="PTHR23416">
    <property type="entry name" value="SIALIC ACID SYNTHASE-RELATED"/>
    <property type="match status" value="1"/>
</dbReference>
<evidence type="ECO:0000313" key="1">
    <source>
        <dbReference type="EMBL" id="TEB06946.1"/>
    </source>
</evidence>
<name>A0A4Y7RDR7_9FIRM</name>
<dbReference type="Pfam" id="PF00132">
    <property type="entry name" value="Hexapep"/>
    <property type="match status" value="1"/>
</dbReference>
<proteinExistence type="predicted"/>
<comment type="caution">
    <text evidence="1">The sequence shown here is derived from an EMBL/GenBank/DDBJ whole genome shotgun (WGS) entry which is preliminary data.</text>
</comment>
<dbReference type="GO" id="GO:0008870">
    <property type="term" value="F:galactoside O-acetyltransferase activity"/>
    <property type="evidence" value="ECO:0007669"/>
    <property type="project" value="UniProtKB-EC"/>
</dbReference>
<organism evidence="1 2">
    <name type="scientific">Pelotomaculum schinkii</name>
    <dbReference type="NCBI Taxonomy" id="78350"/>
    <lineage>
        <taxon>Bacteria</taxon>
        <taxon>Bacillati</taxon>
        <taxon>Bacillota</taxon>
        <taxon>Clostridia</taxon>
        <taxon>Eubacteriales</taxon>
        <taxon>Desulfotomaculaceae</taxon>
        <taxon>Pelotomaculum</taxon>
    </lineage>
</organism>
<accession>A0A4Y7RDR7</accession>